<evidence type="ECO:0000313" key="4">
    <source>
        <dbReference type="Proteomes" id="UP000321181"/>
    </source>
</evidence>
<keyword evidence="4" id="KW-1185">Reference proteome</keyword>
<feature type="transmembrane region" description="Helical" evidence="2">
    <location>
        <begin position="84"/>
        <end position="101"/>
    </location>
</feature>
<evidence type="ECO:0000256" key="1">
    <source>
        <dbReference type="SAM" id="MobiDB-lite"/>
    </source>
</evidence>
<protein>
    <recommendedName>
        <fullName evidence="5">DUF4190 domain-containing protein</fullName>
    </recommendedName>
</protein>
<organism evidence="3 4">
    <name type="scientific">Cellulomonas aerilata</name>
    <dbReference type="NCBI Taxonomy" id="515326"/>
    <lineage>
        <taxon>Bacteria</taxon>
        <taxon>Bacillati</taxon>
        <taxon>Actinomycetota</taxon>
        <taxon>Actinomycetes</taxon>
        <taxon>Micrococcales</taxon>
        <taxon>Cellulomonadaceae</taxon>
        <taxon>Cellulomonas</taxon>
    </lineage>
</organism>
<sequence>MSTPDAPVSPFAPPSESSQAPAQATAQQPSGDASPYARRDLPADAPGGSPLPQPRHSRAAVAAFVVGLVSVVLCALPLVNLISVVGGLVAVVLGVVGLRTLRPGVPGKGFAIAGTVLGAVGLVVAVVMLLVIGAAVKSLDESGELGAILDEVQAVQEAGVGEQPAASTAEVPAEVADAPGQPHVGAPELVREDFSGLTCDVLADQAVAMSQSTAEAGSVLVDVRDAVPVEDHLVDYPVPAGAEESLVLSCRGTATWDDATESSVLTQLTIDSAAELYVDYAAE</sequence>
<keyword evidence="2" id="KW-0472">Membrane</keyword>
<dbReference type="AlphaFoldDB" id="A0A512D7C4"/>
<dbReference type="OrthoDB" id="4825029at2"/>
<feature type="region of interest" description="Disordered" evidence="1">
    <location>
        <begin position="1"/>
        <end position="54"/>
    </location>
</feature>
<feature type="compositionally biased region" description="Low complexity" evidence="1">
    <location>
        <begin position="14"/>
        <end position="30"/>
    </location>
</feature>
<comment type="caution">
    <text evidence="3">The sequence shown here is derived from an EMBL/GenBank/DDBJ whole genome shotgun (WGS) entry which is preliminary data.</text>
</comment>
<name>A0A512D7C4_9CELL</name>
<evidence type="ECO:0000313" key="3">
    <source>
        <dbReference type="EMBL" id="GEO32383.1"/>
    </source>
</evidence>
<proteinExistence type="predicted"/>
<keyword evidence="2" id="KW-0812">Transmembrane</keyword>
<reference evidence="3 4" key="1">
    <citation type="submission" date="2019-07" db="EMBL/GenBank/DDBJ databases">
        <title>Whole genome shotgun sequence of Cellulomonas aerilata NBRC 106308.</title>
        <authorList>
            <person name="Hosoyama A."/>
            <person name="Uohara A."/>
            <person name="Ohji S."/>
            <person name="Ichikawa N."/>
        </authorList>
    </citation>
    <scope>NUCLEOTIDE SEQUENCE [LARGE SCALE GENOMIC DNA]</scope>
    <source>
        <strain evidence="3 4">NBRC 106308</strain>
    </source>
</reference>
<feature type="transmembrane region" description="Helical" evidence="2">
    <location>
        <begin position="110"/>
        <end position="136"/>
    </location>
</feature>
<dbReference type="Proteomes" id="UP000321181">
    <property type="component" value="Unassembled WGS sequence"/>
</dbReference>
<evidence type="ECO:0008006" key="5">
    <source>
        <dbReference type="Google" id="ProtNLM"/>
    </source>
</evidence>
<gene>
    <name evidence="3" type="ORF">CAE01nite_01080</name>
</gene>
<dbReference type="RefSeq" id="WP_146898483.1">
    <property type="nucleotide sequence ID" value="NZ_BAAARM010000001.1"/>
</dbReference>
<keyword evidence="2" id="KW-1133">Transmembrane helix</keyword>
<evidence type="ECO:0000256" key="2">
    <source>
        <dbReference type="SAM" id="Phobius"/>
    </source>
</evidence>
<dbReference type="EMBL" id="BJYY01000001">
    <property type="protein sequence ID" value="GEO32383.1"/>
    <property type="molecule type" value="Genomic_DNA"/>
</dbReference>
<feature type="transmembrane region" description="Helical" evidence="2">
    <location>
        <begin position="59"/>
        <end position="78"/>
    </location>
</feature>
<accession>A0A512D7C4</accession>